<dbReference type="GeneID" id="3924561"/>
<dbReference type="EMBL" id="CP000254">
    <property type="protein sequence ID" value="ABD40751.1"/>
    <property type="molecule type" value="Genomic_DNA"/>
</dbReference>
<dbReference type="AlphaFoldDB" id="Q2FPK5"/>
<proteinExistence type="predicted"/>
<dbReference type="EnsemblBacteria" id="ABD40751">
    <property type="protein sequence ID" value="ABD40751"/>
    <property type="gene ID" value="Mhun_1001"/>
</dbReference>
<evidence type="ECO:0000313" key="2">
    <source>
        <dbReference type="Proteomes" id="UP000001941"/>
    </source>
</evidence>
<gene>
    <name evidence="1" type="ordered locus">Mhun_1001</name>
</gene>
<reference evidence="2" key="1">
    <citation type="journal article" date="2016" name="Stand. Genomic Sci.">
        <title>Complete genome sequence of Methanospirillum hungatei type strain JF1.</title>
        <authorList>
            <person name="Gunsalus R.P."/>
            <person name="Cook L.E."/>
            <person name="Crable B."/>
            <person name="Rohlin L."/>
            <person name="McDonald E."/>
            <person name="Mouttaki H."/>
            <person name="Sieber J.R."/>
            <person name="Poweleit N."/>
            <person name="Zhou H."/>
            <person name="Lapidus A.L."/>
            <person name="Daligault H.E."/>
            <person name="Land M."/>
            <person name="Gilna P."/>
            <person name="Ivanova N."/>
            <person name="Kyrpides N."/>
            <person name="Culley D.E."/>
            <person name="McInerney M.J."/>
        </authorList>
    </citation>
    <scope>NUCLEOTIDE SEQUENCE [LARGE SCALE GENOMIC DNA]</scope>
    <source>
        <strain evidence="2">ATCC 27890 / DSM 864 / NBRC 100397 / JF-1</strain>
    </source>
</reference>
<sequence>MIEKKKCLLSPQKKTNKHSRCNHILHVSANKRFAQNASAIWARLMRGKYDFPSQEERKAAMAFANAINLHFASRKKPLMLPVICGDLCSHHKIGRNDVYFPIGQWNEALPVMLKVLALIRKVDRHD</sequence>
<dbReference type="KEGG" id="mhu:Mhun_1001"/>
<dbReference type="Proteomes" id="UP000001941">
    <property type="component" value="Chromosome"/>
</dbReference>
<organism evidence="1 2">
    <name type="scientific">Methanospirillum hungatei JF-1 (strain ATCC 27890 / DSM 864 / NBRC 100397 / JF-1)</name>
    <dbReference type="NCBI Taxonomy" id="323259"/>
    <lineage>
        <taxon>Archaea</taxon>
        <taxon>Methanobacteriati</taxon>
        <taxon>Methanobacteriota</taxon>
        <taxon>Stenosarchaea group</taxon>
        <taxon>Methanomicrobia</taxon>
        <taxon>Methanomicrobiales</taxon>
        <taxon>Methanospirillaceae</taxon>
        <taxon>Methanospirillum</taxon>
    </lineage>
</organism>
<dbReference type="HOGENOM" id="CLU_1976527_0_0_2"/>
<accession>Q2FPK5</accession>
<dbReference type="RefSeq" id="WP_011448030.1">
    <property type="nucleotide sequence ID" value="NC_007796.1"/>
</dbReference>
<evidence type="ECO:0000313" key="1">
    <source>
        <dbReference type="EMBL" id="ABD40751.1"/>
    </source>
</evidence>
<name>Q2FPK5_METHJ</name>
<keyword evidence="2" id="KW-1185">Reference proteome</keyword>
<dbReference type="InParanoid" id="Q2FPK5"/>
<protein>
    <submittedName>
        <fullName evidence="1">Uncharacterized protein</fullName>
    </submittedName>
</protein>